<dbReference type="InterPro" id="IPR050351">
    <property type="entry name" value="BphY/WalK/GraS-like"/>
</dbReference>
<dbReference type="InterPro" id="IPR005467">
    <property type="entry name" value="His_kinase_dom"/>
</dbReference>
<organism evidence="10 11">
    <name type="scientific">Claveliimonas monacensis</name>
    <dbReference type="NCBI Taxonomy" id="2779351"/>
    <lineage>
        <taxon>Bacteria</taxon>
        <taxon>Bacillati</taxon>
        <taxon>Bacillota</taxon>
        <taxon>Clostridia</taxon>
        <taxon>Lachnospirales</taxon>
        <taxon>Lachnospiraceae</taxon>
        <taxon>Claveliimonas</taxon>
    </lineage>
</organism>
<dbReference type="InterPro" id="IPR004358">
    <property type="entry name" value="Sig_transdc_His_kin-like_C"/>
</dbReference>
<proteinExistence type="predicted"/>
<dbReference type="Gene3D" id="1.10.287.130">
    <property type="match status" value="1"/>
</dbReference>
<sequence>MRVKKEKAGVFLSVMAAFLAAAALLTVLMGSYFAERQFDLLGEVCREVVQQSPQSGSAVINALKSAGEAGERTGAEYLQGYGYSADDFDKGYSRMYAAAGTGFLATCLLFLSAFFLERRRMARQVEELIRYLEQAGTGRQGLLGRRREDAFSGLRDEMYKTVTALQQTRDRARETKNMFAANLANIAHQMKTPVTAISLCIQRMKEKNTLEYLASVERQIDRLTRLEEALLLMSRMDAGALEFQKKEVDVFTVLEMAAENLEDLSLRKKVAVHVPEQPLVCAWLDPDWTVEAVMNLMKNCLEHSPEGGAVCCDWEDNPLYVRIRIWDEGKGFFGKDLPHLFERFYRGEEAGRDGIGIGLYLAKEILEAQNGALEAYNRPGGGACFEIRLYHR</sequence>
<keyword evidence="5" id="KW-0808">Transferase</keyword>
<dbReference type="CDD" id="cd00075">
    <property type="entry name" value="HATPase"/>
    <property type="match status" value="1"/>
</dbReference>
<evidence type="ECO:0000256" key="2">
    <source>
        <dbReference type="ARBA" id="ARBA00004370"/>
    </source>
</evidence>
<dbReference type="CDD" id="cd00082">
    <property type="entry name" value="HisKA"/>
    <property type="match status" value="1"/>
</dbReference>
<evidence type="ECO:0000256" key="3">
    <source>
        <dbReference type="ARBA" id="ARBA00012438"/>
    </source>
</evidence>
<dbReference type="Pfam" id="PF00512">
    <property type="entry name" value="HisKA"/>
    <property type="match status" value="1"/>
</dbReference>
<comment type="subcellular location">
    <subcellularLocation>
        <location evidence="2">Membrane</location>
    </subcellularLocation>
</comment>
<keyword evidence="7" id="KW-0902">Two-component regulatory system</keyword>
<evidence type="ECO:0000256" key="8">
    <source>
        <dbReference type="SAM" id="Phobius"/>
    </source>
</evidence>
<evidence type="ECO:0000256" key="7">
    <source>
        <dbReference type="ARBA" id="ARBA00023012"/>
    </source>
</evidence>
<feature type="transmembrane region" description="Helical" evidence="8">
    <location>
        <begin position="95"/>
        <end position="116"/>
    </location>
</feature>
<feature type="transmembrane region" description="Helical" evidence="8">
    <location>
        <begin position="12"/>
        <end position="34"/>
    </location>
</feature>
<dbReference type="InterPro" id="IPR036097">
    <property type="entry name" value="HisK_dim/P_sf"/>
</dbReference>
<keyword evidence="8" id="KW-1133">Transmembrane helix</keyword>
<keyword evidence="4" id="KW-0597">Phosphoprotein</keyword>
<evidence type="ECO:0000256" key="4">
    <source>
        <dbReference type="ARBA" id="ARBA00022553"/>
    </source>
</evidence>
<dbReference type="PANTHER" id="PTHR45453">
    <property type="entry name" value="PHOSPHATE REGULON SENSOR PROTEIN PHOR"/>
    <property type="match status" value="1"/>
</dbReference>
<reference evidence="10 11" key="1">
    <citation type="submission" date="2020-10" db="EMBL/GenBank/DDBJ databases">
        <title>ChiBAC.</title>
        <authorList>
            <person name="Zenner C."/>
            <person name="Hitch T.C.A."/>
            <person name="Clavel T."/>
        </authorList>
    </citation>
    <scope>NUCLEOTIDE SEQUENCE [LARGE SCALE GENOMIC DNA]</scope>
    <source>
        <strain evidence="10 11">DSM 108991</strain>
    </source>
</reference>
<keyword evidence="8" id="KW-0472">Membrane</keyword>
<dbReference type="InterPro" id="IPR036890">
    <property type="entry name" value="HATPase_C_sf"/>
</dbReference>
<keyword evidence="8" id="KW-0812">Transmembrane</keyword>
<evidence type="ECO:0000259" key="9">
    <source>
        <dbReference type="PROSITE" id="PS50109"/>
    </source>
</evidence>
<dbReference type="SMART" id="SM00388">
    <property type="entry name" value="HisKA"/>
    <property type="match status" value="1"/>
</dbReference>
<dbReference type="RefSeq" id="WP_226395142.1">
    <property type="nucleotide sequence ID" value="NZ_JADCKL010000008.1"/>
</dbReference>
<comment type="caution">
    <text evidence="10">The sequence shown here is derived from an EMBL/GenBank/DDBJ whole genome shotgun (WGS) entry which is preliminary data.</text>
</comment>
<keyword evidence="6 10" id="KW-0418">Kinase</keyword>
<evidence type="ECO:0000256" key="5">
    <source>
        <dbReference type="ARBA" id="ARBA00022679"/>
    </source>
</evidence>
<evidence type="ECO:0000256" key="1">
    <source>
        <dbReference type="ARBA" id="ARBA00000085"/>
    </source>
</evidence>
<name>A0ABR9RL06_9FIRM</name>
<dbReference type="PROSITE" id="PS50109">
    <property type="entry name" value="HIS_KIN"/>
    <property type="match status" value="1"/>
</dbReference>
<keyword evidence="11" id="KW-1185">Reference proteome</keyword>
<evidence type="ECO:0000313" key="10">
    <source>
        <dbReference type="EMBL" id="MBE5063656.1"/>
    </source>
</evidence>
<dbReference type="Proteomes" id="UP000758652">
    <property type="component" value="Unassembled WGS sequence"/>
</dbReference>
<dbReference type="EMBL" id="JADCKL010000008">
    <property type="protein sequence ID" value="MBE5063656.1"/>
    <property type="molecule type" value="Genomic_DNA"/>
</dbReference>
<dbReference type="PRINTS" id="PR00344">
    <property type="entry name" value="BCTRLSENSOR"/>
</dbReference>
<protein>
    <recommendedName>
        <fullName evidence="3">histidine kinase</fullName>
        <ecNumber evidence="3">2.7.13.3</ecNumber>
    </recommendedName>
</protein>
<dbReference type="Pfam" id="PF02518">
    <property type="entry name" value="HATPase_c"/>
    <property type="match status" value="1"/>
</dbReference>
<dbReference type="SUPFAM" id="SSF47384">
    <property type="entry name" value="Homodimeric domain of signal transducing histidine kinase"/>
    <property type="match status" value="1"/>
</dbReference>
<evidence type="ECO:0000256" key="6">
    <source>
        <dbReference type="ARBA" id="ARBA00022777"/>
    </source>
</evidence>
<dbReference type="InterPro" id="IPR003661">
    <property type="entry name" value="HisK_dim/P_dom"/>
</dbReference>
<gene>
    <name evidence="10" type="ORF">INF30_10320</name>
</gene>
<evidence type="ECO:0000313" key="11">
    <source>
        <dbReference type="Proteomes" id="UP000758652"/>
    </source>
</evidence>
<dbReference type="SUPFAM" id="SSF55874">
    <property type="entry name" value="ATPase domain of HSP90 chaperone/DNA topoisomerase II/histidine kinase"/>
    <property type="match status" value="1"/>
</dbReference>
<dbReference type="EC" id="2.7.13.3" evidence="3"/>
<accession>A0ABR9RL06</accession>
<feature type="domain" description="Histidine kinase" evidence="9">
    <location>
        <begin position="185"/>
        <end position="392"/>
    </location>
</feature>
<dbReference type="PANTHER" id="PTHR45453:SF1">
    <property type="entry name" value="PHOSPHATE REGULON SENSOR PROTEIN PHOR"/>
    <property type="match status" value="1"/>
</dbReference>
<comment type="catalytic activity">
    <reaction evidence="1">
        <text>ATP + protein L-histidine = ADP + protein N-phospho-L-histidine.</text>
        <dbReference type="EC" id="2.7.13.3"/>
    </reaction>
</comment>
<dbReference type="InterPro" id="IPR003594">
    <property type="entry name" value="HATPase_dom"/>
</dbReference>
<dbReference type="SMART" id="SM00387">
    <property type="entry name" value="HATPase_c"/>
    <property type="match status" value="1"/>
</dbReference>
<dbReference type="Gene3D" id="3.30.565.10">
    <property type="entry name" value="Histidine kinase-like ATPase, C-terminal domain"/>
    <property type="match status" value="1"/>
</dbReference>
<dbReference type="GO" id="GO:0016301">
    <property type="term" value="F:kinase activity"/>
    <property type="evidence" value="ECO:0007669"/>
    <property type="project" value="UniProtKB-KW"/>
</dbReference>